<dbReference type="EMBL" id="KZ345427">
    <property type="protein sequence ID" value="PIO73576.1"/>
    <property type="molecule type" value="Genomic_DNA"/>
</dbReference>
<dbReference type="GO" id="GO:0005524">
    <property type="term" value="F:ATP binding"/>
    <property type="evidence" value="ECO:0007669"/>
    <property type="project" value="UniProtKB-KW"/>
</dbReference>
<name>A0A2G9UTU4_TELCI</name>
<gene>
    <name evidence="11" type="ORF">TELCIR_04448</name>
</gene>
<feature type="coiled-coil region" evidence="9">
    <location>
        <begin position="168"/>
        <end position="209"/>
    </location>
</feature>
<evidence type="ECO:0000256" key="8">
    <source>
        <dbReference type="PROSITE-ProRule" id="PRU01206"/>
    </source>
</evidence>
<keyword evidence="5" id="KW-0418">Kinase</keyword>
<feature type="coiled-coil region" evidence="9">
    <location>
        <begin position="22"/>
        <end position="118"/>
    </location>
</feature>
<dbReference type="InterPro" id="IPR015008">
    <property type="entry name" value="ROCK_Rho-bd_dom"/>
</dbReference>
<evidence type="ECO:0000256" key="9">
    <source>
        <dbReference type="SAM" id="Coils"/>
    </source>
</evidence>
<dbReference type="GO" id="GO:0031267">
    <property type="term" value="F:small GTPase binding"/>
    <property type="evidence" value="ECO:0007669"/>
    <property type="project" value="InterPro"/>
</dbReference>
<keyword evidence="6" id="KW-0067">ATP-binding</keyword>
<sequence>MIFYRKVADQYKNLVENERLARQIAETNVNEFDKEKTMLKEEVKQLVARHEKEIQAKDMQIAILSERESELELSRSMTHLNEKAAEIEEAEAVIADLKRKLDLEKAHKRAVIVKLEEEMAKRVDKKGGKHITKADLLKKDREIIHHQQEIRRLGIQLDEVYSDKVRMMTDMTRELEEEQRDNDALRMEVKELKEELDEMKRRRDGTIDETRSVDSRDSIPHAIRNLPHTGWVSMKPEKRSAGSRKMKWVNYYAVLNAVAFQLFPDEKPHSAAVMSIDTRFVLLLSCNSSSGLLQLSFLL</sequence>
<evidence type="ECO:0000256" key="6">
    <source>
        <dbReference type="ARBA" id="ARBA00022840"/>
    </source>
</evidence>
<dbReference type="GO" id="GO:0004674">
    <property type="term" value="F:protein serine/threonine kinase activity"/>
    <property type="evidence" value="ECO:0007669"/>
    <property type="project" value="UniProtKB-KW"/>
</dbReference>
<evidence type="ECO:0000256" key="7">
    <source>
        <dbReference type="ARBA" id="ARBA00023054"/>
    </source>
</evidence>
<keyword evidence="12" id="KW-1185">Reference proteome</keyword>
<organism evidence="11 12">
    <name type="scientific">Teladorsagia circumcincta</name>
    <name type="common">Brown stomach worm</name>
    <name type="synonym">Ostertagia circumcincta</name>
    <dbReference type="NCBI Taxonomy" id="45464"/>
    <lineage>
        <taxon>Eukaryota</taxon>
        <taxon>Metazoa</taxon>
        <taxon>Ecdysozoa</taxon>
        <taxon>Nematoda</taxon>
        <taxon>Chromadorea</taxon>
        <taxon>Rhabditida</taxon>
        <taxon>Rhabditina</taxon>
        <taxon>Rhabditomorpha</taxon>
        <taxon>Strongyloidea</taxon>
        <taxon>Trichostrongylidae</taxon>
        <taxon>Teladorsagia</taxon>
    </lineage>
</organism>
<dbReference type="AlphaFoldDB" id="A0A2G9UTU4"/>
<keyword evidence="3" id="KW-0808">Transferase</keyword>
<feature type="domain" description="RhoBD" evidence="10">
    <location>
        <begin position="61"/>
        <end position="124"/>
    </location>
</feature>
<reference evidence="11 12" key="1">
    <citation type="submission" date="2015-09" db="EMBL/GenBank/DDBJ databases">
        <title>Draft genome of the parasitic nematode Teladorsagia circumcincta isolate WARC Sus (inbred).</title>
        <authorList>
            <person name="Mitreva M."/>
        </authorList>
    </citation>
    <scope>NUCLEOTIDE SEQUENCE [LARGE SCALE GENOMIC DNA]</scope>
    <source>
        <strain evidence="11 12">S</strain>
    </source>
</reference>
<evidence type="ECO:0000256" key="1">
    <source>
        <dbReference type="ARBA" id="ARBA00012513"/>
    </source>
</evidence>
<evidence type="ECO:0000259" key="10">
    <source>
        <dbReference type="PROSITE" id="PS51859"/>
    </source>
</evidence>
<dbReference type="EC" id="2.7.11.1" evidence="1"/>
<evidence type="ECO:0000313" key="11">
    <source>
        <dbReference type="EMBL" id="PIO73576.1"/>
    </source>
</evidence>
<keyword evidence="4" id="KW-0547">Nucleotide-binding</keyword>
<evidence type="ECO:0000256" key="2">
    <source>
        <dbReference type="ARBA" id="ARBA00022527"/>
    </source>
</evidence>
<accession>A0A2G9UTU4</accession>
<proteinExistence type="predicted"/>
<dbReference type="PROSITE" id="PS51859">
    <property type="entry name" value="RHO_BD"/>
    <property type="match status" value="1"/>
</dbReference>
<evidence type="ECO:0000256" key="3">
    <source>
        <dbReference type="ARBA" id="ARBA00022679"/>
    </source>
</evidence>
<protein>
    <recommendedName>
        <fullName evidence="1">non-specific serine/threonine protein kinase</fullName>
        <ecNumber evidence="1">2.7.11.1</ecNumber>
    </recommendedName>
</protein>
<keyword evidence="7 8" id="KW-0175">Coiled coil</keyword>
<evidence type="ECO:0000256" key="4">
    <source>
        <dbReference type="ARBA" id="ARBA00022741"/>
    </source>
</evidence>
<dbReference type="GO" id="GO:0007266">
    <property type="term" value="P:Rho protein signal transduction"/>
    <property type="evidence" value="ECO:0007669"/>
    <property type="project" value="UniProtKB-UniRule"/>
</dbReference>
<evidence type="ECO:0000256" key="5">
    <source>
        <dbReference type="ARBA" id="ARBA00022777"/>
    </source>
</evidence>
<dbReference type="OrthoDB" id="3638488at2759"/>
<dbReference type="Proteomes" id="UP000230423">
    <property type="component" value="Unassembled WGS sequence"/>
</dbReference>
<keyword evidence="2" id="KW-0723">Serine/threonine-protein kinase</keyword>
<evidence type="ECO:0000313" key="12">
    <source>
        <dbReference type="Proteomes" id="UP000230423"/>
    </source>
</evidence>